<protein>
    <submittedName>
        <fullName evidence="2">Uncharacterized protein</fullName>
    </submittedName>
</protein>
<sequence>MKYRDAIFATIALAATSAALAGVVYTDAYSHTAQAEVHGVRALTLVASGEAVTCDPATMLSSNESGTVQQ</sequence>
<keyword evidence="3" id="KW-1185">Reference proteome</keyword>
<evidence type="ECO:0000256" key="1">
    <source>
        <dbReference type="SAM" id="SignalP"/>
    </source>
</evidence>
<accession>A0A6L6PDX5</accession>
<dbReference type="OrthoDB" id="8758902at2"/>
<feature type="signal peptide" evidence="1">
    <location>
        <begin position="1"/>
        <end position="21"/>
    </location>
</feature>
<keyword evidence="1" id="KW-0732">Signal</keyword>
<proteinExistence type="predicted"/>
<feature type="chain" id="PRO_5026770767" evidence="1">
    <location>
        <begin position="22"/>
        <end position="70"/>
    </location>
</feature>
<evidence type="ECO:0000313" key="2">
    <source>
        <dbReference type="EMBL" id="MTV37113.1"/>
    </source>
</evidence>
<dbReference type="Proteomes" id="UP000475582">
    <property type="component" value="Unassembled WGS sequence"/>
</dbReference>
<evidence type="ECO:0000313" key="3">
    <source>
        <dbReference type="Proteomes" id="UP000475582"/>
    </source>
</evidence>
<organism evidence="2 3">
    <name type="scientific">Duganella radicis</name>
    <dbReference type="NCBI Taxonomy" id="551988"/>
    <lineage>
        <taxon>Bacteria</taxon>
        <taxon>Pseudomonadati</taxon>
        <taxon>Pseudomonadota</taxon>
        <taxon>Betaproteobacteria</taxon>
        <taxon>Burkholderiales</taxon>
        <taxon>Oxalobacteraceae</taxon>
        <taxon>Telluria group</taxon>
        <taxon>Duganella</taxon>
    </lineage>
</organism>
<comment type="caution">
    <text evidence="2">The sequence shown here is derived from an EMBL/GenBank/DDBJ whole genome shotgun (WGS) entry which is preliminary data.</text>
</comment>
<dbReference type="RefSeq" id="WP_155462488.1">
    <property type="nucleotide sequence ID" value="NZ_WNKY01000003.1"/>
</dbReference>
<dbReference type="AlphaFoldDB" id="A0A6L6PDX5"/>
<dbReference type="EMBL" id="WNKY01000003">
    <property type="protein sequence ID" value="MTV37113.1"/>
    <property type="molecule type" value="Genomic_DNA"/>
</dbReference>
<name>A0A6L6PDX5_9BURK</name>
<gene>
    <name evidence="2" type="ORF">GM676_05905</name>
</gene>
<reference evidence="2 3" key="1">
    <citation type="submission" date="2019-11" db="EMBL/GenBank/DDBJ databases">
        <title>Type strains purchased from KCTC, JCM and DSMZ.</title>
        <authorList>
            <person name="Lu H."/>
        </authorList>
    </citation>
    <scope>NUCLEOTIDE SEQUENCE [LARGE SCALE GENOMIC DNA]</scope>
    <source>
        <strain evidence="2 3">KCTC 22382</strain>
    </source>
</reference>